<keyword evidence="2" id="KW-1133">Transmembrane helix</keyword>
<dbReference type="RefSeq" id="WP_175233239.1">
    <property type="nucleotide sequence ID" value="NZ_CADIKH010000162.1"/>
</dbReference>
<reference evidence="3 4" key="1">
    <citation type="submission" date="2020-04" db="EMBL/GenBank/DDBJ databases">
        <authorList>
            <person name="De Canck E."/>
        </authorList>
    </citation>
    <scope>NUCLEOTIDE SEQUENCE [LARGE SCALE GENOMIC DNA]</scope>
    <source>
        <strain evidence="3 4">LMG 29542</strain>
    </source>
</reference>
<sequence length="322" mass="33647">MKGLRDWTLRAPGQGRAIPARASQLRLYALLRRLEARLQTCPARITGVQGVRIMRLVALLSVMPAGGYAIIMPFGVRGLRDWAQVMSGGAMPGTRQSGPVPQGRPMPRPVPAFVPGAAARMPARRPVLGVAACTLGALGCLAWLMARETGLPARDVVPVRSAPVSAAASVSRLVDTDVPASAAPQLSTARLATIPPAHAAPLQPRLHAGTHAVRHVSSARALHPSAHAALRHPHPHAGTHVTHYVSPVRAPRLPAGAPPRDPDLPGWLPDDSPAPGDDPALTGATRHAPRPGGSPPSPGDATGWASRLTQRRLTEIPDAFGP</sequence>
<keyword evidence="2" id="KW-0472">Membrane</keyword>
<evidence type="ECO:0000256" key="2">
    <source>
        <dbReference type="SAM" id="Phobius"/>
    </source>
</evidence>
<keyword evidence="4" id="KW-1185">Reference proteome</keyword>
<feature type="transmembrane region" description="Helical" evidence="2">
    <location>
        <begin position="56"/>
        <end position="76"/>
    </location>
</feature>
<gene>
    <name evidence="3" type="ORF">LMG29542_08132</name>
</gene>
<evidence type="ECO:0000313" key="3">
    <source>
        <dbReference type="EMBL" id="CAB3774754.1"/>
    </source>
</evidence>
<proteinExistence type="predicted"/>
<feature type="compositionally biased region" description="Low complexity" evidence="1">
    <location>
        <begin position="264"/>
        <end position="280"/>
    </location>
</feature>
<dbReference type="Proteomes" id="UP000494363">
    <property type="component" value="Unassembled WGS sequence"/>
</dbReference>
<dbReference type="EMBL" id="CADIKH010000162">
    <property type="protein sequence ID" value="CAB3774754.1"/>
    <property type="molecule type" value="Genomic_DNA"/>
</dbReference>
<accession>A0A6J5F8C0</accession>
<keyword evidence="2" id="KW-0812">Transmembrane</keyword>
<evidence type="ECO:0000313" key="4">
    <source>
        <dbReference type="Proteomes" id="UP000494363"/>
    </source>
</evidence>
<name>A0A6J5F8C0_9BURK</name>
<evidence type="ECO:0000256" key="1">
    <source>
        <dbReference type="SAM" id="MobiDB-lite"/>
    </source>
</evidence>
<organism evidence="3 4">
    <name type="scientific">Paraburkholderia humisilvae</name>
    <dbReference type="NCBI Taxonomy" id="627669"/>
    <lineage>
        <taxon>Bacteria</taxon>
        <taxon>Pseudomonadati</taxon>
        <taxon>Pseudomonadota</taxon>
        <taxon>Betaproteobacteria</taxon>
        <taxon>Burkholderiales</taxon>
        <taxon>Burkholderiaceae</taxon>
        <taxon>Paraburkholderia</taxon>
    </lineage>
</organism>
<dbReference type="AlphaFoldDB" id="A0A6J5F8C0"/>
<protein>
    <submittedName>
        <fullName evidence="3">Uncharacterized protein</fullName>
    </submittedName>
</protein>
<feature type="region of interest" description="Disordered" evidence="1">
    <location>
        <begin position="249"/>
        <end position="322"/>
    </location>
</feature>